<dbReference type="Proteomes" id="UP000005408">
    <property type="component" value="Unassembled WGS sequence"/>
</dbReference>
<dbReference type="GO" id="GO:0001733">
    <property type="term" value="F:galactosylceramide sulfotransferase activity"/>
    <property type="evidence" value="ECO:0007669"/>
    <property type="project" value="InterPro"/>
</dbReference>
<evidence type="ECO:0000256" key="7">
    <source>
        <dbReference type="ARBA" id="ARBA00023034"/>
    </source>
</evidence>
<keyword evidence="5" id="KW-0735">Signal-anchor</keyword>
<dbReference type="SUPFAM" id="SSF52540">
    <property type="entry name" value="P-loop containing nucleoside triphosphate hydrolases"/>
    <property type="match status" value="1"/>
</dbReference>
<evidence type="ECO:0000313" key="10">
    <source>
        <dbReference type="EnsemblMetazoa" id="G24515.5:cds"/>
    </source>
</evidence>
<keyword evidence="6" id="KW-1133">Transmembrane helix</keyword>
<keyword evidence="11" id="KW-1185">Reference proteome</keyword>
<dbReference type="PANTHER" id="PTHR14647:SF87">
    <property type="entry name" value="PUTATIVE-RELATED"/>
    <property type="match status" value="1"/>
</dbReference>
<evidence type="ECO:0008006" key="12">
    <source>
        <dbReference type="Google" id="ProtNLM"/>
    </source>
</evidence>
<comment type="similarity">
    <text evidence="2">Belongs to the galactose-3-O-sulfotransferase family.</text>
</comment>
<evidence type="ECO:0000256" key="2">
    <source>
        <dbReference type="ARBA" id="ARBA00008124"/>
    </source>
</evidence>
<proteinExistence type="inferred from homology"/>
<dbReference type="Gene3D" id="3.40.50.300">
    <property type="entry name" value="P-loop containing nucleotide triphosphate hydrolases"/>
    <property type="match status" value="1"/>
</dbReference>
<keyword evidence="7" id="KW-0333">Golgi apparatus</keyword>
<evidence type="ECO:0000256" key="9">
    <source>
        <dbReference type="ARBA" id="ARBA00023180"/>
    </source>
</evidence>
<dbReference type="InterPro" id="IPR027417">
    <property type="entry name" value="P-loop_NTPase"/>
</dbReference>
<name>A0A8W8KMC3_MAGGI</name>
<evidence type="ECO:0000256" key="5">
    <source>
        <dbReference type="ARBA" id="ARBA00022968"/>
    </source>
</evidence>
<keyword evidence="4" id="KW-0812">Transmembrane</keyword>
<sequence>MLNYRFSTEQIREWRKDKVTCAGQYNSPIVRMDLSSGGAAACCYHPISGGVPIVSGYFLCDDGSCNIRLTSQSTAIGTRKKCGALSRDILWKVSAPKCSKKTNVAFLKVHKAGSTTVMNIFIRFALRNDLNMVLPRRSNGSGFNYLGYGKTIDRKNIIPLPGNETYNILCNHVVYNKEAFDSVMPSDSVYVAIMREPKSHFISAASYYGFIPVLKKVFPELRNASAGILLDRFLREFSRRGDNANRGLAYVNNRQSFDFGIPQTMFRNKLDISSYIQKLDREFPLVMIMEYFDESLVLMKRLLCWDLQEILYVPLNINKGKKKNPVQLPESSEKFLHFFDYADFQMYDHFQKRFKDQVKLQGPDFHDEVNTFKDIKDQVTKFCQSKPLSNRSLTVGPTKWNSKYNLTSEDCKEMMLPELQMMRMLIDSANARYSDWLRVQALNSSPR</sequence>
<evidence type="ECO:0000256" key="8">
    <source>
        <dbReference type="ARBA" id="ARBA00023136"/>
    </source>
</evidence>
<evidence type="ECO:0000256" key="4">
    <source>
        <dbReference type="ARBA" id="ARBA00022692"/>
    </source>
</evidence>
<evidence type="ECO:0000313" key="11">
    <source>
        <dbReference type="Proteomes" id="UP000005408"/>
    </source>
</evidence>
<dbReference type="GO" id="GO:0000139">
    <property type="term" value="C:Golgi membrane"/>
    <property type="evidence" value="ECO:0007669"/>
    <property type="project" value="UniProtKB-SubCell"/>
</dbReference>
<dbReference type="PANTHER" id="PTHR14647">
    <property type="entry name" value="GALACTOSE-3-O-SULFOTRANSFERASE"/>
    <property type="match status" value="1"/>
</dbReference>
<keyword evidence="3" id="KW-0808">Transferase</keyword>
<keyword evidence="9" id="KW-0325">Glycoprotein</keyword>
<dbReference type="EnsemblMetazoa" id="G24515.5">
    <property type="protein sequence ID" value="G24515.5:cds"/>
    <property type="gene ID" value="G24515"/>
</dbReference>
<dbReference type="Pfam" id="PF06990">
    <property type="entry name" value="Gal-3-0_sulfotr"/>
    <property type="match status" value="1"/>
</dbReference>
<evidence type="ECO:0000256" key="6">
    <source>
        <dbReference type="ARBA" id="ARBA00022989"/>
    </source>
</evidence>
<reference evidence="10" key="1">
    <citation type="submission" date="2022-08" db="UniProtKB">
        <authorList>
            <consortium name="EnsemblMetazoa"/>
        </authorList>
    </citation>
    <scope>IDENTIFICATION</scope>
    <source>
        <strain evidence="10">05x7-T-G4-1.051#20</strain>
    </source>
</reference>
<evidence type="ECO:0000256" key="3">
    <source>
        <dbReference type="ARBA" id="ARBA00022679"/>
    </source>
</evidence>
<evidence type="ECO:0000256" key="1">
    <source>
        <dbReference type="ARBA" id="ARBA00004323"/>
    </source>
</evidence>
<protein>
    <recommendedName>
        <fullName evidence="12">Galactose-3-O-sulfotransferase 3</fullName>
    </recommendedName>
</protein>
<dbReference type="AlphaFoldDB" id="A0A8W8KMC3"/>
<dbReference type="GO" id="GO:0009247">
    <property type="term" value="P:glycolipid biosynthetic process"/>
    <property type="evidence" value="ECO:0007669"/>
    <property type="project" value="InterPro"/>
</dbReference>
<dbReference type="InterPro" id="IPR009729">
    <property type="entry name" value="Gal-3-0_sulfotransfrase"/>
</dbReference>
<keyword evidence="8" id="KW-0472">Membrane</keyword>
<organism evidence="10 11">
    <name type="scientific">Magallana gigas</name>
    <name type="common">Pacific oyster</name>
    <name type="synonym">Crassostrea gigas</name>
    <dbReference type="NCBI Taxonomy" id="29159"/>
    <lineage>
        <taxon>Eukaryota</taxon>
        <taxon>Metazoa</taxon>
        <taxon>Spiralia</taxon>
        <taxon>Lophotrochozoa</taxon>
        <taxon>Mollusca</taxon>
        <taxon>Bivalvia</taxon>
        <taxon>Autobranchia</taxon>
        <taxon>Pteriomorphia</taxon>
        <taxon>Ostreida</taxon>
        <taxon>Ostreoidea</taxon>
        <taxon>Ostreidae</taxon>
        <taxon>Magallana</taxon>
    </lineage>
</organism>
<accession>A0A8W8KMC3</accession>
<comment type="subcellular location">
    <subcellularLocation>
        <location evidence="1">Golgi apparatus membrane</location>
        <topology evidence="1">Single-pass type II membrane protein</topology>
    </subcellularLocation>
</comment>